<organism evidence="3 4">
    <name type="scientific">Butyricicoccus pullicaecorum</name>
    <dbReference type="NCBI Taxonomy" id="501571"/>
    <lineage>
        <taxon>Bacteria</taxon>
        <taxon>Bacillati</taxon>
        <taxon>Bacillota</taxon>
        <taxon>Clostridia</taxon>
        <taxon>Eubacteriales</taxon>
        <taxon>Butyricicoccaceae</taxon>
        <taxon>Butyricicoccus</taxon>
    </lineage>
</organism>
<proteinExistence type="predicted"/>
<dbReference type="AlphaFoldDB" id="A0A1Y4L883"/>
<evidence type="ECO:0000259" key="2">
    <source>
        <dbReference type="SMART" id="SM00382"/>
    </source>
</evidence>
<dbReference type="Pfam" id="PF07728">
    <property type="entry name" value="AAA_5"/>
    <property type="match status" value="1"/>
</dbReference>
<dbReference type="InterPro" id="IPR027417">
    <property type="entry name" value="P-loop_NTPase"/>
</dbReference>
<dbReference type="InterPro" id="IPR003593">
    <property type="entry name" value="AAA+_ATPase"/>
</dbReference>
<gene>
    <name evidence="3" type="ORF">B5F17_06840</name>
</gene>
<dbReference type="GO" id="GO:0005524">
    <property type="term" value="F:ATP binding"/>
    <property type="evidence" value="ECO:0007669"/>
    <property type="project" value="InterPro"/>
</dbReference>
<sequence>MNIKRAKQEITNTIKAYLARDAFGEYQIPPVRQRPILLMGPPGIGKTQIMEQIAAETGVGLIAYTITHHTRQSALGLPYIDHHTYDGQEYAVTSYTMSEILASVYDLMERTGVREGILFLDEINCISETLTPMMLQFLQCKTFGNQKLPEGWVIVAAGNPPEYNKSVREFDVVTLDRVKRIDVQEDYQVWKEYAYQRGLHSAVISYLDIRPDNFYKIEAAADGLQFATARGWEDLSALLTTYEALDLPVDREVVGQYIQLPRIAKDFANYLELYRKYQRVYRIDEIVAGQWEAVRASEFAAAPFDEKLSVIGLILSRLSEHAHAAQRMDALTDALYADLTRVKGALTTAPVAKALAAIIEDRSKELESGRTSGTLDTERKRRLQLEIAQLEQYLHAVERENESDNDKAFDVLRTQFGAQTAKRAESVTTAGQSLDNAFAFLEQATGESQEMVLFATELTANPYTAWYIQNCGCEAYFRHNQALLFDDTRSKILDEIQKAKTNT</sequence>
<reference evidence="4" key="1">
    <citation type="submission" date="2017-04" db="EMBL/GenBank/DDBJ databases">
        <title>Function of individual gut microbiota members based on whole genome sequencing of pure cultures obtained from chicken caecum.</title>
        <authorList>
            <person name="Medvecky M."/>
            <person name="Cejkova D."/>
            <person name="Polansky O."/>
            <person name="Karasova D."/>
            <person name="Kubasova T."/>
            <person name="Cizek A."/>
            <person name="Rychlik I."/>
        </authorList>
    </citation>
    <scope>NUCLEOTIDE SEQUENCE [LARGE SCALE GENOMIC DNA]</scope>
    <source>
        <strain evidence="4">An180</strain>
    </source>
</reference>
<dbReference type="Gene3D" id="3.40.50.300">
    <property type="entry name" value="P-loop containing nucleotide triphosphate hydrolases"/>
    <property type="match status" value="1"/>
</dbReference>
<protein>
    <submittedName>
        <fullName evidence="3">ATPase</fullName>
    </submittedName>
</protein>
<keyword evidence="1" id="KW-0175">Coiled coil</keyword>
<evidence type="ECO:0000313" key="3">
    <source>
        <dbReference type="EMBL" id="OUP52945.1"/>
    </source>
</evidence>
<dbReference type="InterPro" id="IPR011704">
    <property type="entry name" value="ATPase_dyneun-rel_AAA"/>
</dbReference>
<dbReference type="SMART" id="SM00382">
    <property type="entry name" value="AAA"/>
    <property type="match status" value="1"/>
</dbReference>
<feature type="coiled-coil region" evidence="1">
    <location>
        <begin position="380"/>
        <end position="407"/>
    </location>
</feature>
<comment type="caution">
    <text evidence="3">The sequence shown here is derived from an EMBL/GenBank/DDBJ whole genome shotgun (WGS) entry which is preliminary data.</text>
</comment>
<dbReference type="GO" id="GO:0016887">
    <property type="term" value="F:ATP hydrolysis activity"/>
    <property type="evidence" value="ECO:0007669"/>
    <property type="project" value="InterPro"/>
</dbReference>
<evidence type="ECO:0000256" key="1">
    <source>
        <dbReference type="SAM" id="Coils"/>
    </source>
</evidence>
<evidence type="ECO:0000313" key="4">
    <source>
        <dbReference type="Proteomes" id="UP000195897"/>
    </source>
</evidence>
<accession>A0A1Y4L883</accession>
<dbReference type="SUPFAM" id="SSF52540">
    <property type="entry name" value="P-loop containing nucleoside triphosphate hydrolases"/>
    <property type="match status" value="1"/>
</dbReference>
<feature type="domain" description="AAA+ ATPase" evidence="2">
    <location>
        <begin position="32"/>
        <end position="185"/>
    </location>
</feature>
<name>A0A1Y4L883_9FIRM</name>
<dbReference type="EMBL" id="NFKK01000006">
    <property type="protein sequence ID" value="OUP52945.1"/>
    <property type="molecule type" value="Genomic_DNA"/>
</dbReference>
<dbReference type="CDD" id="cd00009">
    <property type="entry name" value="AAA"/>
    <property type="match status" value="1"/>
</dbReference>
<dbReference type="Proteomes" id="UP000195897">
    <property type="component" value="Unassembled WGS sequence"/>
</dbReference>
<dbReference type="RefSeq" id="WP_087372261.1">
    <property type="nucleotide sequence ID" value="NZ_NFKK01000006.1"/>
</dbReference>